<dbReference type="KEGG" id="rhoz:GXP67_27585"/>
<keyword evidence="5" id="KW-0119">Carbohydrate metabolism</keyword>
<dbReference type="SUPFAM" id="SSF51569">
    <property type="entry name" value="Aldolase"/>
    <property type="match status" value="1"/>
</dbReference>
<dbReference type="InterPro" id="IPR000887">
    <property type="entry name" value="Aldlse_KDPG_KHG"/>
</dbReference>
<evidence type="ECO:0000256" key="3">
    <source>
        <dbReference type="ARBA" id="ARBA00011233"/>
    </source>
</evidence>
<comment type="similarity">
    <text evidence="2">Belongs to the KHG/KDPG aldolase family.</text>
</comment>
<dbReference type="NCBIfam" id="NF005499">
    <property type="entry name" value="PRK07114.1"/>
    <property type="match status" value="1"/>
</dbReference>
<dbReference type="Pfam" id="PF01081">
    <property type="entry name" value="Aldolase"/>
    <property type="match status" value="1"/>
</dbReference>
<dbReference type="GO" id="GO:0008675">
    <property type="term" value="F:2-dehydro-3-deoxy-phosphogluconate aldolase activity"/>
    <property type="evidence" value="ECO:0007669"/>
    <property type="project" value="UniProtKB-EC"/>
</dbReference>
<dbReference type="EC" id="4.1.3.16" evidence="6"/>
<accession>A0A6C0GRG4</accession>
<evidence type="ECO:0000313" key="7">
    <source>
        <dbReference type="Proteomes" id="UP000480178"/>
    </source>
</evidence>
<evidence type="ECO:0000313" key="6">
    <source>
        <dbReference type="EMBL" id="QHT70142.1"/>
    </source>
</evidence>
<comment type="pathway">
    <text evidence="1">Carbohydrate acid metabolism.</text>
</comment>
<proteinExistence type="inferred from homology"/>
<dbReference type="AlphaFoldDB" id="A0A6C0GRG4"/>
<evidence type="ECO:0000256" key="1">
    <source>
        <dbReference type="ARBA" id="ARBA00004761"/>
    </source>
</evidence>
<protein>
    <submittedName>
        <fullName evidence="6">Bifunctional 4-hydroxy-2-oxoglutarate aldolase/2-dehydro-3-deoxy-phosphogluconate aldolase</fullName>
        <ecNumber evidence="6">4.1.2.14</ecNumber>
        <ecNumber evidence="6">4.1.3.16</ecNumber>
    </submittedName>
</protein>
<dbReference type="CDD" id="cd00452">
    <property type="entry name" value="KDPG_aldolase"/>
    <property type="match status" value="1"/>
</dbReference>
<dbReference type="RefSeq" id="WP_162446125.1">
    <property type="nucleotide sequence ID" value="NZ_CP048222.1"/>
</dbReference>
<reference evidence="6 7" key="1">
    <citation type="submission" date="2020-01" db="EMBL/GenBank/DDBJ databases">
        <authorList>
            <person name="Kim M.K."/>
        </authorList>
    </citation>
    <scope>NUCLEOTIDE SEQUENCE [LARGE SCALE GENOMIC DNA]</scope>
    <source>
        <strain evidence="6 7">172606-1</strain>
    </source>
</reference>
<keyword evidence="4 6" id="KW-0456">Lyase</keyword>
<gene>
    <name evidence="6" type="ORF">GXP67_27585</name>
</gene>
<dbReference type="GO" id="GO:0008700">
    <property type="term" value="F:(R,S)-4-hydroxy-2-oxoglutarate aldolase activity"/>
    <property type="evidence" value="ECO:0007669"/>
    <property type="project" value="UniProtKB-EC"/>
</dbReference>
<evidence type="ECO:0000256" key="2">
    <source>
        <dbReference type="ARBA" id="ARBA00006906"/>
    </source>
</evidence>
<organism evidence="6 7">
    <name type="scientific">Rhodocytophaga rosea</name>
    <dbReference type="NCBI Taxonomy" id="2704465"/>
    <lineage>
        <taxon>Bacteria</taxon>
        <taxon>Pseudomonadati</taxon>
        <taxon>Bacteroidota</taxon>
        <taxon>Cytophagia</taxon>
        <taxon>Cytophagales</taxon>
        <taxon>Rhodocytophagaceae</taxon>
        <taxon>Rhodocytophaga</taxon>
    </lineage>
</organism>
<evidence type="ECO:0000256" key="5">
    <source>
        <dbReference type="ARBA" id="ARBA00023277"/>
    </source>
</evidence>
<sequence>MARFTRIQVVQKIAETGVVPVFFHDDLETCKGIIEASYLGGIRVFEFTNRGDFAHEIFAELSRFTSSRYPDMMLGAGTVFDAGTASLYIQSGASFIVAPVIKEDVAIVCNRRKIAWVPGCATMNEISHAEELGAELVKVFPGNVVGPEFVKSLQGPMPWTHVIVTGGVEPEEQNLTTWFKAGVLAVGIGSSLFPKELLAKKDFQAIAEKISTMMELVKKLNQNKRV</sequence>
<dbReference type="EMBL" id="CP048222">
    <property type="protein sequence ID" value="QHT70142.1"/>
    <property type="molecule type" value="Genomic_DNA"/>
</dbReference>
<name>A0A6C0GRG4_9BACT</name>
<dbReference type="PANTHER" id="PTHR30246">
    <property type="entry name" value="2-KETO-3-DEOXY-6-PHOSPHOGLUCONATE ALDOLASE"/>
    <property type="match status" value="1"/>
</dbReference>
<evidence type="ECO:0000256" key="4">
    <source>
        <dbReference type="ARBA" id="ARBA00023239"/>
    </source>
</evidence>
<dbReference type="Proteomes" id="UP000480178">
    <property type="component" value="Chromosome"/>
</dbReference>
<keyword evidence="7" id="KW-1185">Reference proteome</keyword>
<dbReference type="Gene3D" id="3.20.20.70">
    <property type="entry name" value="Aldolase class I"/>
    <property type="match status" value="1"/>
</dbReference>
<comment type="subunit">
    <text evidence="3">Homotrimer.</text>
</comment>
<dbReference type="PANTHER" id="PTHR30246:SF1">
    <property type="entry name" value="2-DEHYDRO-3-DEOXY-6-PHOSPHOGALACTONATE ALDOLASE-RELATED"/>
    <property type="match status" value="1"/>
</dbReference>
<dbReference type="EC" id="4.1.2.14" evidence="6"/>
<dbReference type="InterPro" id="IPR013785">
    <property type="entry name" value="Aldolase_TIM"/>
</dbReference>